<accession>A0AAW0AHB4</accession>
<feature type="region of interest" description="Disordered" evidence="1">
    <location>
        <begin position="283"/>
        <end position="318"/>
    </location>
</feature>
<feature type="compositionally biased region" description="Basic and acidic residues" evidence="1">
    <location>
        <begin position="291"/>
        <end position="303"/>
    </location>
</feature>
<evidence type="ECO:0000313" key="3">
    <source>
        <dbReference type="Proteomes" id="UP001362999"/>
    </source>
</evidence>
<sequence>MYVEAAMPNTLIQAIESNPFFVPVTRVALPLTQIFSFLFPRRTGHTNTSLRSLPRTNHTDATRCGCHVKRTARKGACPLFLLLFFISSTSPSPPSAQPGPTLNPFKTLARAHTPDAPLAHLNSPVSPRNYGATHLHHHHFHSLTGPRRRPVWARPPPLPSFPPLIPLPRTHPPRRLPTILPDAPAARVADVHTLTENPSPPPLQTSPPPTVFRHSPALPLCSPGSPAPPPRCLDPNTLQTAPVTPPLPASSPSFGTNDIEIVACAASIRSKDKLQIAIKSRSTEFNAGISKESKPEGGKVARERRWRVRSGKRFKLRR</sequence>
<dbReference type="AlphaFoldDB" id="A0AAW0AHB4"/>
<evidence type="ECO:0000313" key="2">
    <source>
        <dbReference type="EMBL" id="KAK7008524.1"/>
    </source>
</evidence>
<dbReference type="Proteomes" id="UP001362999">
    <property type="component" value="Unassembled WGS sequence"/>
</dbReference>
<protein>
    <submittedName>
        <fullName evidence="2">Uncharacterized protein</fullName>
    </submittedName>
</protein>
<feature type="compositionally biased region" description="Basic residues" evidence="1">
    <location>
        <begin position="304"/>
        <end position="318"/>
    </location>
</feature>
<name>A0AAW0AHB4_9AGAR</name>
<comment type="caution">
    <text evidence="2">The sequence shown here is derived from an EMBL/GenBank/DDBJ whole genome shotgun (WGS) entry which is preliminary data.</text>
</comment>
<dbReference type="EMBL" id="JAWWNJ010000067">
    <property type="protein sequence ID" value="KAK7008524.1"/>
    <property type="molecule type" value="Genomic_DNA"/>
</dbReference>
<keyword evidence="3" id="KW-1185">Reference proteome</keyword>
<reference evidence="2 3" key="1">
    <citation type="journal article" date="2024" name="J Genomics">
        <title>Draft genome sequencing and assembly of Favolaschia claudopus CIRM-BRFM 2984 isolated from oak limbs.</title>
        <authorList>
            <person name="Navarro D."/>
            <person name="Drula E."/>
            <person name="Chaduli D."/>
            <person name="Cazenave R."/>
            <person name="Ahrendt S."/>
            <person name="Wang J."/>
            <person name="Lipzen A."/>
            <person name="Daum C."/>
            <person name="Barry K."/>
            <person name="Grigoriev I.V."/>
            <person name="Favel A."/>
            <person name="Rosso M.N."/>
            <person name="Martin F."/>
        </authorList>
    </citation>
    <scope>NUCLEOTIDE SEQUENCE [LARGE SCALE GENOMIC DNA]</scope>
    <source>
        <strain evidence="2 3">CIRM-BRFM 2984</strain>
    </source>
</reference>
<organism evidence="2 3">
    <name type="scientific">Favolaschia claudopus</name>
    <dbReference type="NCBI Taxonomy" id="2862362"/>
    <lineage>
        <taxon>Eukaryota</taxon>
        <taxon>Fungi</taxon>
        <taxon>Dikarya</taxon>
        <taxon>Basidiomycota</taxon>
        <taxon>Agaricomycotina</taxon>
        <taxon>Agaricomycetes</taxon>
        <taxon>Agaricomycetidae</taxon>
        <taxon>Agaricales</taxon>
        <taxon>Marasmiineae</taxon>
        <taxon>Mycenaceae</taxon>
        <taxon>Favolaschia</taxon>
    </lineage>
</organism>
<evidence type="ECO:0000256" key="1">
    <source>
        <dbReference type="SAM" id="MobiDB-lite"/>
    </source>
</evidence>
<proteinExistence type="predicted"/>
<gene>
    <name evidence="2" type="ORF">R3P38DRAFT_3210827</name>
</gene>